<accession>A0A9P0AJD4</accession>
<name>A0A9P0AJD4_BEMTA</name>
<proteinExistence type="predicted"/>
<sequence length="518" mass="58179">MGKRYGTGGKPRSHAAITDWPDRGDNDERITIPLVPFNLHNSYLRCNCLPNSHHDSSYTLNRHIVSSLLTSSMSKNSSNGLLRPSLKLFRLLLCVYFIPQNFSVVRTELLSNSDDRKFCKCNKDSREQKVLSSAPSSVNTFGFLGKIDDESGLHSIPRLRPLAARAKYAVKSDKKADAFIQAMETFDTYENPKSSAKKLASSIKALLEAAGTTTEQDYCVTLMKYLELQLKSFPVVRHDVHGGGSIQIRRDTIDLVVQRADGVFFGFKAYLDRGHKIAFEQFAHLAEREGEDKLFYRGFERPATRTVVVGIHFTESKDIKFSFYVIPKKFKSPKAEPDTVAEPAIKSEDEVTLKADAFIKSLETFNASKQSLKSSAEDLASSTKALLEAAGTTTEEDYYTTLLKHVNQRPEKFPEARYHVHGGGTGERANATIDLLVHRVDGEFFAFNAHLSWGHEIAYAQLCYLAQRNGTELFYRGFSRPVTRTIVVGVEFTGLEAMKFSYYVNPKSFRSPLTVIEL</sequence>
<evidence type="ECO:0000313" key="3">
    <source>
        <dbReference type="Proteomes" id="UP001152759"/>
    </source>
</evidence>
<gene>
    <name evidence="2" type="ORF">BEMITA_LOCUS11067</name>
</gene>
<evidence type="ECO:0000256" key="1">
    <source>
        <dbReference type="SAM" id="MobiDB-lite"/>
    </source>
</evidence>
<dbReference type="AlphaFoldDB" id="A0A9P0AJD4"/>
<dbReference type="EMBL" id="OU963867">
    <property type="protein sequence ID" value="CAH0392558.1"/>
    <property type="molecule type" value="Genomic_DNA"/>
</dbReference>
<organism evidence="2 3">
    <name type="scientific">Bemisia tabaci</name>
    <name type="common">Sweetpotato whitefly</name>
    <name type="synonym">Aleurodes tabaci</name>
    <dbReference type="NCBI Taxonomy" id="7038"/>
    <lineage>
        <taxon>Eukaryota</taxon>
        <taxon>Metazoa</taxon>
        <taxon>Ecdysozoa</taxon>
        <taxon>Arthropoda</taxon>
        <taxon>Hexapoda</taxon>
        <taxon>Insecta</taxon>
        <taxon>Pterygota</taxon>
        <taxon>Neoptera</taxon>
        <taxon>Paraneoptera</taxon>
        <taxon>Hemiptera</taxon>
        <taxon>Sternorrhyncha</taxon>
        <taxon>Aleyrodoidea</taxon>
        <taxon>Aleyrodidae</taxon>
        <taxon>Aleyrodinae</taxon>
        <taxon>Bemisia</taxon>
    </lineage>
</organism>
<evidence type="ECO:0000313" key="2">
    <source>
        <dbReference type="EMBL" id="CAH0392558.1"/>
    </source>
</evidence>
<feature type="region of interest" description="Disordered" evidence="1">
    <location>
        <begin position="1"/>
        <end position="21"/>
    </location>
</feature>
<dbReference type="Proteomes" id="UP001152759">
    <property type="component" value="Chromosome 6"/>
</dbReference>
<reference evidence="2" key="1">
    <citation type="submission" date="2021-12" db="EMBL/GenBank/DDBJ databases">
        <authorList>
            <person name="King R."/>
        </authorList>
    </citation>
    <scope>NUCLEOTIDE SEQUENCE</scope>
</reference>
<protein>
    <submittedName>
        <fullName evidence="2">Uncharacterized protein</fullName>
    </submittedName>
</protein>
<keyword evidence="3" id="KW-1185">Reference proteome</keyword>